<reference evidence="3" key="1">
    <citation type="journal article" date="2013" name="Science">
        <title>The Amborella genome and the evolution of flowering plants.</title>
        <authorList>
            <consortium name="Amborella Genome Project"/>
        </authorList>
    </citation>
    <scope>NUCLEOTIDE SEQUENCE [LARGE SCALE GENOMIC DNA]</scope>
</reference>
<dbReference type="PANTHER" id="PTHR33184">
    <property type="entry name" value="PROTEIN TAPETUM DETERMINANT 1-LIKE-RELATED"/>
    <property type="match status" value="1"/>
</dbReference>
<evidence type="ECO:0000313" key="3">
    <source>
        <dbReference type="Proteomes" id="UP000017836"/>
    </source>
</evidence>
<keyword evidence="1" id="KW-0732">Signal</keyword>
<dbReference type="PANTHER" id="PTHR33184:SF72">
    <property type="entry name" value="BETA-1,3-N-ACETYLGLUCOSAMINYLTRANSFERASE FAMILY PROTEIN"/>
    <property type="match status" value="1"/>
</dbReference>
<proteinExistence type="predicted"/>
<evidence type="ECO:0000313" key="2">
    <source>
        <dbReference type="EMBL" id="ERN06288.1"/>
    </source>
</evidence>
<accession>W1PEA9</accession>
<dbReference type="AlphaFoldDB" id="W1PEA9"/>
<dbReference type="GO" id="GO:0001709">
    <property type="term" value="P:cell fate determination"/>
    <property type="evidence" value="ECO:0000318"/>
    <property type="project" value="GO_Central"/>
</dbReference>
<protein>
    <submittedName>
        <fullName evidence="2">Uncharacterized protein</fullName>
    </submittedName>
</protein>
<sequence length="111" mass="12005">MSPLSLTFAATCLPADIVVQTWPTGKTYKNLPEFAASISNTCDCPVKGMLVTCTGLQVIEPDFITVISFVDDHTCLINSGQPISHGSPIKFNYAAFRAVRFTVTKATSDCR</sequence>
<gene>
    <name evidence="2" type="ORF">AMTR_s00016p00220500</name>
</gene>
<name>W1PEA9_AMBTC</name>
<dbReference type="InterPro" id="IPR040361">
    <property type="entry name" value="TPD1"/>
</dbReference>
<keyword evidence="3" id="KW-1185">Reference proteome</keyword>
<dbReference type="Proteomes" id="UP000017836">
    <property type="component" value="Unassembled WGS sequence"/>
</dbReference>
<dbReference type="EMBL" id="KI393908">
    <property type="protein sequence ID" value="ERN06288.1"/>
    <property type="molecule type" value="Genomic_DNA"/>
</dbReference>
<organism evidence="2 3">
    <name type="scientific">Amborella trichopoda</name>
    <dbReference type="NCBI Taxonomy" id="13333"/>
    <lineage>
        <taxon>Eukaryota</taxon>
        <taxon>Viridiplantae</taxon>
        <taxon>Streptophyta</taxon>
        <taxon>Embryophyta</taxon>
        <taxon>Tracheophyta</taxon>
        <taxon>Spermatophyta</taxon>
        <taxon>Magnoliopsida</taxon>
        <taxon>Amborellales</taxon>
        <taxon>Amborellaceae</taxon>
        <taxon>Amborella</taxon>
    </lineage>
</organism>
<dbReference type="Pfam" id="PF24068">
    <property type="entry name" value="TPD1_C"/>
    <property type="match status" value="1"/>
</dbReference>
<dbReference type="Gramene" id="ERN06288">
    <property type="protein sequence ID" value="ERN06288"/>
    <property type="gene ID" value="AMTR_s00016p00220500"/>
</dbReference>
<dbReference type="OMA" id="MTSKACI"/>
<dbReference type="HOGENOM" id="CLU_102808_4_0_1"/>
<evidence type="ECO:0000256" key="1">
    <source>
        <dbReference type="ARBA" id="ARBA00022729"/>
    </source>
</evidence>